<dbReference type="SUPFAM" id="SSF46785">
    <property type="entry name" value="Winged helix' DNA-binding domain"/>
    <property type="match status" value="1"/>
</dbReference>
<evidence type="ECO:0000256" key="3">
    <source>
        <dbReference type="ARBA" id="ARBA00023163"/>
    </source>
</evidence>
<protein>
    <submittedName>
        <fullName evidence="5">DNA-binding transcriptional regulator GbsR (MarR family)</fullName>
    </submittedName>
</protein>
<dbReference type="Gene3D" id="1.10.287.160">
    <property type="entry name" value="HR1 repeat"/>
    <property type="match status" value="1"/>
</dbReference>
<gene>
    <name evidence="5" type="ORF">FHR33_000401</name>
</gene>
<proteinExistence type="predicted"/>
<dbReference type="InterPro" id="IPR000835">
    <property type="entry name" value="HTH_MarR-typ"/>
</dbReference>
<accession>A0A7W5UYY7</accession>
<dbReference type="InterPro" id="IPR052362">
    <property type="entry name" value="HTH-GbsR_regulator"/>
</dbReference>
<feature type="domain" description="HTH marR-type" evidence="4">
    <location>
        <begin position="22"/>
        <end position="82"/>
    </location>
</feature>
<dbReference type="EMBL" id="JACIBV010000001">
    <property type="protein sequence ID" value="MBB3724541.1"/>
    <property type="molecule type" value="Genomic_DNA"/>
</dbReference>
<dbReference type="PANTHER" id="PTHR38465:SF2">
    <property type="entry name" value="HTH-TYPE TRANSCRIPTIONAL REGULATOR MMPR5"/>
    <property type="match status" value="1"/>
</dbReference>
<dbReference type="AlphaFoldDB" id="A0A7W5UYY7"/>
<evidence type="ECO:0000259" key="4">
    <source>
        <dbReference type="Pfam" id="PF12802"/>
    </source>
</evidence>
<sequence>MNDKREQWQAAEQLALVLTEGGLQRMAARTLAVFLFTDQESVTAGEIAERLEASAGAVSGAVKSLLTVGLIERLPAPGSRREHYRLRDDAWATLFTSQNTVIQTMLQAARAGIDSTEADDPAHRRLTQMRDFYEFLLGELPALLQRWHQHSSKEAKRWRLDSHPSTGH</sequence>
<keyword evidence="2 5" id="KW-0238">DNA-binding</keyword>
<keyword evidence="1" id="KW-0805">Transcription regulation</keyword>
<evidence type="ECO:0000313" key="6">
    <source>
        <dbReference type="Proteomes" id="UP000579945"/>
    </source>
</evidence>
<evidence type="ECO:0000313" key="5">
    <source>
        <dbReference type="EMBL" id="MBB3724541.1"/>
    </source>
</evidence>
<name>A0A7W5UYY7_9ACTN</name>
<dbReference type="PANTHER" id="PTHR38465">
    <property type="entry name" value="HTH-TYPE TRANSCRIPTIONAL REGULATOR MJ1563-RELATED"/>
    <property type="match status" value="1"/>
</dbReference>
<dbReference type="InterPro" id="IPR036390">
    <property type="entry name" value="WH_DNA-bd_sf"/>
</dbReference>
<dbReference type="Pfam" id="PF12802">
    <property type="entry name" value="MarR_2"/>
    <property type="match status" value="1"/>
</dbReference>
<dbReference type="RefSeq" id="WP_312895317.1">
    <property type="nucleotide sequence ID" value="NZ_JACIBV010000001.1"/>
</dbReference>
<dbReference type="GO" id="GO:0003700">
    <property type="term" value="F:DNA-binding transcription factor activity"/>
    <property type="evidence" value="ECO:0007669"/>
    <property type="project" value="InterPro"/>
</dbReference>
<reference evidence="5 6" key="1">
    <citation type="submission" date="2020-08" db="EMBL/GenBank/DDBJ databases">
        <title>Sequencing the genomes of 1000 actinobacteria strains.</title>
        <authorList>
            <person name="Klenk H.-P."/>
        </authorList>
    </citation>
    <scope>NUCLEOTIDE SEQUENCE [LARGE SCALE GENOMIC DNA]</scope>
    <source>
        <strain evidence="5 6">DSM 44320</strain>
    </source>
</reference>
<dbReference type="GeneID" id="95387042"/>
<dbReference type="InterPro" id="IPR036388">
    <property type="entry name" value="WH-like_DNA-bd_sf"/>
</dbReference>
<keyword evidence="3" id="KW-0804">Transcription</keyword>
<dbReference type="Proteomes" id="UP000579945">
    <property type="component" value="Unassembled WGS sequence"/>
</dbReference>
<dbReference type="Gene3D" id="1.10.10.10">
    <property type="entry name" value="Winged helix-like DNA-binding domain superfamily/Winged helix DNA-binding domain"/>
    <property type="match status" value="1"/>
</dbReference>
<comment type="caution">
    <text evidence="5">The sequence shown here is derived from an EMBL/GenBank/DDBJ whole genome shotgun (WGS) entry which is preliminary data.</text>
</comment>
<keyword evidence="6" id="KW-1185">Reference proteome</keyword>
<evidence type="ECO:0000256" key="1">
    <source>
        <dbReference type="ARBA" id="ARBA00023015"/>
    </source>
</evidence>
<evidence type="ECO:0000256" key="2">
    <source>
        <dbReference type="ARBA" id="ARBA00023125"/>
    </source>
</evidence>
<dbReference type="GO" id="GO:0003677">
    <property type="term" value="F:DNA binding"/>
    <property type="evidence" value="ECO:0007669"/>
    <property type="project" value="UniProtKB-KW"/>
</dbReference>
<organism evidence="5 6">
    <name type="scientific">Nonomuraea dietziae</name>
    <dbReference type="NCBI Taxonomy" id="65515"/>
    <lineage>
        <taxon>Bacteria</taxon>
        <taxon>Bacillati</taxon>
        <taxon>Actinomycetota</taxon>
        <taxon>Actinomycetes</taxon>
        <taxon>Streptosporangiales</taxon>
        <taxon>Streptosporangiaceae</taxon>
        <taxon>Nonomuraea</taxon>
    </lineage>
</organism>